<feature type="compositionally biased region" description="Polar residues" evidence="5">
    <location>
        <begin position="119"/>
        <end position="130"/>
    </location>
</feature>
<feature type="compositionally biased region" description="Polar residues" evidence="5">
    <location>
        <begin position="677"/>
        <end position="686"/>
    </location>
</feature>
<dbReference type="PANTHER" id="PTHR12587:SF15">
    <property type="entry name" value="LIPRIN-ALPHA-1"/>
    <property type="match status" value="1"/>
</dbReference>
<feature type="compositionally biased region" description="Basic and acidic residues" evidence="5">
    <location>
        <begin position="630"/>
        <end position="641"/>
    </location>
</feature>
<organism evidence="7 8">
    <name type="scientific">Ranitomeya imitator</name>
    <name type="common">mimic poison frog</name>
    <dbReference type="NCBI Taxonomy" id="111125"/>
    <lineage>
        <taxon>Eukaryota</taxon>
        <taxon>Metazoa</taxon>
        <taxon>Chordata</taxon>
        <taxon>Craniata</taxon>
        <taxon>Vertebrata</taxon>
        <taxon>Euteleostomi</taxon>
        <taxon>Amphibia</taxon>
        <taxon>Batrachia</taxon>
        <taxon>Anura</taxon>
        <taxon>Neobatrachia</taxon>
        <taxon>Hyloidea</taxon>
        <taxon>Dendrobatidae</taxon>
        <taxon>Dendrobatinae</taxon>
        <taxon>Ranitomeya</taxon>
    </lineage>
</organism>
<feature type="compositionally biased region" description="Low complexity" evidence="5">
    <location>
        <begin position="687"/>
        <end position="700"/>
    </location>
</feature>
<evidence type="ECO:0000313" key="8">
    <source>
        <dbReference type="Proteomes" id="UP001176940"/>
    </source>
</evidence>
<dbReference type="InterPro" id="IPR013761">
    <property type="entry name" value="SAM/pointed_sf"/>
</dbReference>
<evidence type="ECO:0000313" key="7">
    <source>
        <dbReference type="EMBL" id="CAJ0965818.1"/>
    </source>
</evidence>
<keyword evidence="8" id="KW-1185">Reference proteome</keyword>
<protein>
    <recommendedName>
        <fullName evidence="6">SAM domain-containing protein</fullName>
    </recommendedName>
</protein>
<comment type="caution">
    <text evidence="7">The sequence shown here is derived from an EMBL/GenBank/DDBJ whole genome shotgun (WGS) entry which is preliminary data.</text>
</comment>
<dbReference type="PROSITE" id="PS50105">
    <property type="entry name" value="SAM_DOMAIN"/>
    <property type="match status" value="2"/>
</dbReference>
<reference evidence="7" key="1">
    <citation type="submission" date="2023-07" db="EMBL/GenBank/DDBJ databases">
        <authorList>
            <person name="Stuckert A."/>
        </authorList>
    </citation>
    <scope>NUCLEOTIDE SEQUENCE</scope>
</reference>
<evidence type="ECO:0000256" key="1">
    <source>
        <dbReference type="ARBA" id="ARBA00007026"/>
    </source>
</evidence>
<gene>
    <name evidence="7" type="ORF">RIMI_LOCUS20675104</name>
</gene>
<dbReference type="Proteomes" id="UP001176940">
    <property type="component" value="Unassembled WGS sequence"/>
</dbReference>
<dbReference type="InterPro" id="IPR001660">
    <property type="entry name" value="SAM"/>
</dbReference>
<dbReference type="Pfam" id="PF25526">
    <property type="entry name" value="LIP-1"/>
    <property type="match status" value="1"/>
</dbReference>
<dbReference type="EMBL" id="CAUEEQ010070023">
    <property type="protein sequence ID" value="CAJ0965818.1"/>
    <property type="molecule type" value="Genomic_DNA"/>
</dbReference>
<evidence type="ECO:0000256" key="5">
    <source>
        <dbReference type="SAM" id="MobiDB-lite"/>
    </source>
</evidence>
<sequence>EFAALTKELNICREQLLEREEEIAELKAERNNTRLLLEHLECLVSRHERSLRMTVVKRQAQSPAGVSSEVEVLKALKSLFEHHKALDEKVRERLRVALERCSLLEEELAVTHKELMVSREQNSPKKSYNDGSADHEEENTPSTNGKRSSDGSLSHDEDLSKVVELQDVIDKQSKEQNQMKERLAILSNRVTELEEDLDTARKDLIKSEEMNTKLQRDVREAMAQKEDMEERITTLEKRYLAAQREATSVHDLNDKLENEIANKESVLRQSEEKNRQIQERLELAEQKLQQTIRKAETLPEVEAELAQRVAALSKAEERHGNIEERLRQMESQLEEKNQELQRARQREKMNEEHNKRLSETVDKLLSESNERLQLHLKERMASLEDKNTLIRDVESAKKLIDEIQHEKEQLLIEIENLRSENEQPPHLGSVPDFRYALAPSSLSDGHPESYSSSLVLRRPQKGRLAALRDEPSKVQTLNEQDWERAQQANVLANVAQAFESDVDISDMEDDRDTIFSSVDLLSPCGQADAQTLAVMLQEQLDAINKEIRLIQEEKENTEQRAEEIESRVGSGSLDNTGRFRSMSSIPPSLTGTSLAGSSPPGSGRSTPRRIPHSPAREVDRLGVMTLPPGTRDDPRDDKTTIRCETSPPASPRSLRLSSALKGALHTMSHEDIRDIRNSTGSQDGQVSNPSSSNSSQDSLNKAPKKKGIKSSIGRLFGKKEKGRPGQLGKESLGAGGIPEFESTSQESLGLAKLGGQVEKNRKLQKKHELLEEARRQGLPFAQWDGPTVVVWLELWVGMPAWYVAACRANVKSGAIMSALSDTEIQREIGISNPLHRLKLRLAIQEIMSLTSPSAPPTSRTTLSYGDMNHEWIGNEWLPSLGLPQYRSYFMECLVDARMLDHLTKKDLAGN</sequence>
<dbReference type="InterPro" id="IPR029515">
    <property type="entry name" value="Liprin"/>
</dbReference>
<feature type="compositionally biased region" description="Basic and acidic residues" evidence="5">
    <location>
        <begin position="147"/>
        <end position="156"/>
    </location>
</feature>
<evidence type="ECO:0000256" key="4">
    <source>
        <dbReference type="SAM" id="Coils"/>
    </source>
</evidence>
<feature type="region of interest" description="Disordered" evidence="5">
    <location>
        <begin position="115"/>
        <end position="156"/>
    </location>
</feature>
<proteinExistence type="inferred from homology"/>
<comment type="similarity">
    <text evidence="1">Belongs to the liprin family. Liprin-alpha subfamily.</text>
</comment>
<dbReference type="SMART" id="SM00454">
    <property type="entry name" value="SAM"/>
    <property type="match status" value="1"/>
</dbReference>
<dbReference type="InterPro" id="IPR037620">
    <property type="entry name" value="LIP-1_SAM_1"/>
</dbReference>
<feature type="compositionally biased region" description="Low complexity" evidence="5">
    <location>
        <begin position="590"/>
        <end position="605"/>
    </location>
</feature>
<name>A0ABN9MHM2_9NEOB</name>
<dbReference type="PANTHER" id="PTHR12587">
    <property type="entry name" value="LAR INTERACTING PROTEIN LIP -RELATED PROTEIN"/>
    <property type="match status" value="1"/>
</dbReference>
<evidence type="ECO:0000259" key="6">
    <source>
        <dbReference type="PROSITE" id="PS50105"/>
    </source>
</evidence>
<feature type="non-terminal residue" evidence="7">
    <location>
        <position position="1"/>
    </location>
</feature>
<dbReference type="CDD" id="cd09562">
    <property type="entry name" value="SAM_liprin-alpha1_2_3_4_repeat1"/>
    <property type="match status" value="1"/>
</dbReference>
<feature type="coiled-coil region" evidence="4">
    <location>
        <begin position="386"/>
        <end position="420"/>
    </location>
</feature>
<evidence type="ECO:0000256" key="3">
    <source>
        <dbReference type="ARBA" id="ARBA00023054"/>
    </source>
</evidence>
<dbReference type="Pfam" id="PF00536">
    <property type="entry name" value="SAM_1"/>
    <property type="match status" value="2"/>
</dbReference>
<feature type="coiled-coil region" evidence="4">
    <location>
        <begin position="9"/>
        <end position="43"/>
    </location>
</feature>
<accession>A0ABN9MHM2</accession>
<keyword evidence="2" id="KW-0677">Repeat</keyword>
<evidence type="ECO:0000256" key="2">
    <source>
        <dbReference type="ARBA" id="ARBA00022737"/>
    </source>
</evidence>
<keyword evidence="3 4" id="KW-0175">Coiled coil</keyword>
<dbReference type="InterPro" id="IPR057892">
    <property type="entry name" value="LIP-1_CC2"/>
</dbReference>
<feature type="region of interest" description="Disordered" evidence="5">
    <location>
        <begin position="675"/>
        <end position="739"/>
    </location>
</feature>
<feature type="domain" description="SAM" evidence="6">
    <location>
        <begin position="783"/>
        <end position="849"/>
    </location>
</feature>
<feature type="region of interest" description="Disordered" evidence="5">
    <location>
        <begin position="554"/>
        <end position="655"/>
    </location>
</feature>
<dbReference type="Gene3D" id="1.10.150.50">
    <property type="entry name" value="Transcription Factor, Ets-1"/>
    <property type="match status" value="2"/>
</dbReference>
<feature type="region of interest" description="Disordered" evidence="5">
    <location>
        <begin position="335"/>
        <end position="356"/>
    </location>
</feature>
<feature type="domain" description="SAM" evidence="6">
    <location>
        <begin position="875"/>
        <end position="910"/>
    </location>
</feature>
<feature type="compositionally biased region" description="Basic and acidic residues" evidence="5">
    <location>
        <begin position="554"/>
        <end position="566"/>
    </location>
</feature>
<dbReference type="SUPFAM" id="SSF47769">
    <property type="entry name" value="SAM/Pointed domain"/>
    <property type="match status" value="2"/>
</dbReference>